<dbReference type="InterPro" id="IPR005829">
    <property type="entry name" value="Sugar_transporter_CS"/>
</dbReference>
<feature type="transmembrane region" description="Helical" evidence="5">
    <location>
        <begin position="192"/>
        <end position="214"/>
    </location>
</feature>
<dbReference type="PANTHER" id="PTHR23501">
    <property type="entry name" value="MAJOR FACILITATOR SUPERFAMILY"/>
    <property type="match status" value="1"/>
</dbReference>
<keyword evidence="8" id="KW-1185">Reference proteome</keyword>
<evidence type="ECO:0000256" key="5">
    <source>
        <dbReference type="SAM" id="Phobius"/>
    </source>
</evidence>
<reference evidence="7 8" key="1">
    <citation type="submission" date="2020-07" db="EMBL/GenBank/DDBJ databases">
        <title>Bradyrhizobium diversity isolated from nodules of indigenous legumes of Western Australia.</title>
        <authorList>
            <person name="Klepa M.S."/>
        </authorList>
    </citation>
    <scope>NUCLEOTIDE SEQUENCE [LARGE SCALE GENOMIC DNA]</scope>
    <source>
        <strain evidence="7 8">CNPSo 4010</strain>
    </source>
</reference>
<keyword evidence="3 5" id="KW-1133">Transmembrane helix</keyword>
<accession>A0ABS0PJ68</accession>
<feature type="transmembrane region" description="Helical" evidence="5">
    <location>
        <begin position="129"/>
        <end position="153"/>
    </location>
</feature>
<feature type="domain" description="Major facilitator superfamily (MFS) profile" evidence="6">
    <location>
        <begin position="6"/>
        <end position="469"/>
    </location>
</feature>
<dbReference type="InterPro" id="IPR020846">
    <property type="entry name" value="MFS_dom"/>
</dbReference>
<name>A0ABS0PJ68_9BRAD</name>
<keyword evidence="4 5" id="KW-0472">Membrane</keyword>
<feature type="transmembrane region" description="Helical" evidence="5">
    <location>
        <begin position="220"/>
        <end position="243"/>
    </location>
</feature>
<evidence type="ECO:0000256" key="4">
    <source>
        <dbReference type="ARBA" id="ARBA00023136"/>
    </source>
</evidence>
<keyword evidence="2 5" id="KW-0812">Transmembrane</keyword>
<feature type="transmembrane region" description="Helical" evidence="5">
    <location>
        <begin position="441"/>
        <end position="463"/>
    </location>
</feature>
<feature type="transmembrane region" description="Helical" evidence="5">
    <location>
        <begin position="298"/>
        <end position="316"/>
    </location>
</feature>
<organism evidence="7 8">
    <name type="scientific">Bradyrhizobium agreste</name>
    <dbReference type="NCBI Taxonomy" id="2751811"/>
    <lineage>
        <taxon>Bacteria</taxon>
        <taxon>Pseudomonadati</taxon>
        <taxon>Pseudomonadota</taxon>
        <taxon>Alphaproteobacteria</taxon>
        <taxon>Hyphomicrobiales</taxon>
        <taxon>Nitrobacteraceae</taxon>
        <taxon>Bradyrhizobium</taxon>
    </lineage>
</organism>
<dbReference type="Proteomes" id="UP000807370">
    <property type="component" value="Unassembled WGS sequence"/>
</dbReference>
<dbReference type="InterPro" id="IPR011701">
    <property type="entry name" value="MFS"/>
</dbReference>
<comment type="subcellular location">
    <subcellularLocation>
        <location evidence="1">Membrane</location>
        <topology evidence="1">Multi-pass membrane protein</topology>
    </subcellularLocation>
</comment>
<feature type="transmembrane region" description="Helical" evidence="5">
    <location>
        <begin position="357"/>
        <end position="378"/>
    </location>
</feature>
<evidence type="ECO:0000313" key="7">
    <source>
        <dbReference type="EMBL" id="MBH5397251.1"/>
    </source>
</evidence>
<evidence type="ECO:0000259" key="6">
    <source>
        <dbReference type="PROSITE" id="PS50850"/>
    </source>
</evidence>
<feature type="transmembrane region" description="Helical" evidence="5">
    <location>
        <begin position="399"/>
        <end position="421"/>
    </location>
</feature>
<feature type="transmembrane region" description="Helical" evidence="5">
    <location>
        <begin position="96"/>
        <end position="117"/>
    </location>
</feature>
<feature type="transmembrane region" description="Helical" evidence="5">
    <location>
        <begin position="159"/>
        <end position="180"/>
    </location>
</feature>
<feature type="transmembrane region" description="Helical" evidence="5">
    <location>
        <begin position="71"/>
        <end position="90"/>
    </location>
</feature>
<evidence type="ECO:0000313" key="8">
    <source>
        <dbReference type="Proteomes" id="UP000807370"/>
    </source>
</evidence>
<feature type="transmembrane region" description="Helical" evidence="5">
    <location>
        <begin position="40"/>
        <end position="59"/>
    </location>
</feature>
<dbReference type="RefSeq" id="WP_197958638.1">
    <property type="nucleotide sequence ID" value="NZ_JACCHP010000003.1"/>
</dbReference>
<feature type="transmembrane region" description="Helical" evidence="5">
    <location>
        <begin position="255"/>
        <end position="278"/>
    </location>
</feature>
<evidence type="ECO:0000256" key="3">
    <source>
        <dbReference type="ARBA" id="ARBA00022989"/>
    </source>
</evidence>
<evidence type="ECO:0000256" key="1">
    <source>
        <dbReference type="ARBA" id="ARBA00004141"/>
    </source>
</evidence>
<feature type="transmembrane region" description="Helical" evidence="5">
    <location>
        <begin position="328"/>
        <end position="351"/>
    </location>
</feature>
<evidence type="ECO:0000256" key="2">
    <source>
        <dbReference type="ARBA" id="ARBA00022692"/>
    </source>
</evidence>
<dbReference type="Gene3D" id="1.20.1250.20">
    <property type="entry name" value="MFS general substrate transporter like domains"/>
    <property type="match status" value="2"/>
</dbReference>
<comment type="caution">
    <text evidence="7">The sequence shown here is derived from an EMBL/GenBank/DDBJ whole genome shotgun (WGS) entry which is preliminary data.</text>
</comment>
<dbReference type="SUPFAM" id="SSF103473">
    <property type="entry name" value="MFS general substrate transporter"/>
    <property type="match status" value="1"/>
</dbReference>
<gene>
    <name evidence="7" type="ORF">HZZ13_05515</name>
</gene>
<dbReference type="Pfam" id="PF07690">
    <property type="entry name" value="MFS_1"/>
    <property type="match status" value="1"/>
</dbReference>
<protein>
    <submittedName>
        <fullName evidence="7">MFS transporter</fullName>
    </submittedName>
</protein>
<dbReference type="PROSITE" id="PS00217">
    <property type="entry name" value="SUGAR_TRANSPORT_2"/>
    <property type="match status" value="1"/>
</dbReference>
<dbReference type="PANTHER" id="PTHR23501:SF197">
    <property type="entry name" value="COMD"/>
    <property type="match status" value="1"/>
</dbReference>
<dbReference type="EMBL" id="JACCHP010000003">
    <property type="protein sequence ID" value="MBH5397251.1"/>
    <property type="molecule type" value="Genomic_DNA"/>
</dbReference>
<proteinExistence type="predicted"/>
<sequence length="474" mass="49097">MRPAVAISLAALPTLLAGLEQSVMATTAPAIAAQIGADAALVWILAAFFVAASVATPIYGRLADHFGPIRVLTVAMLIFSVGSVLAAQSTGLVTLALARFVQGIGGGGLISLPQAFLSQTIAPRQRAAFQGYIVAIAFVANTLGPAVGGFLISGLGWRAIFWMQAPLALIAAALLILAPGPKPMHRAHAAPILRFDWIGATLLMGCISSLVMLIQTLSGAAFSGAALGWSTLFVTTAAGFVVVQRTVSDPLLPLGLLRAPIVWKGGLIVFLYGFLFTGLSSYLPVLLRAHYVLSPREIGILMMPLLGAIGVGSLITGQMVRRTGRTMIFPSVGLASVATILLGFSFALPVLSPWETAFWMGGVGLFMGSTLGVVQVALQLGSPAHMIGRATAFLQLSRTIGASVSAGIGGLIYFYSLQFFVNAPPALSGAWEPIGPVTPGTFSTMPFAMLFGCFAAAALAAAVTASRCRLTRIT</sequence>
<dbReference type="PROSITE" id="PS50850">
    <property type="entry name" value="MFS"/>
    <property type="match status" value="1"/>
</dbReference>
<dbReference type="InterPro" id="IPR036259">
    <property type="entry name" value="MFS_trans_sf"/>
</dbReference>